<accession>A0A7C8YVC5</accession>
<name>A0A7C8YVC5_OPUST</name>
<protein>
    <submittedName>
        <fullName evidence="2">Uncharacterized protein</fullName>
    </submittedName>
</protein>
<organism evidence="2">
    <name type="scientific">Opuntia streptacantha</name>
    <name type="common">Prickly pear cactus</name>
    <name type="synonym">Opuntia cardona</name>
    <dbReference type="NCBI Taxonomy" id="393608"/>
    <lineage>
        <taxon>Eukaryota</taxon>
        <taxon>Viridiplantae</taxon>
        <taxon>Streptophyta</taxon>
        <taxon>Embryophyta</taxon>
        <taxon>Tracheophyta</taxon>
        <taxon>Spermatophyta</taxon>
        <taxon>Magnoliopsida</taxon>
        <taxon>eudicotyledons</taxon>
        <taxon>Gunneridae</taxon>
        <taxon>Pentapetalae</taxon>
        <taxon>Caryophyllales</taxon>
        <taxon>Cactineae</taxon>
        <taxon>Cactaceae</taxon>
        <taxon>Opuntioideae</taxon>
        <taxon>Opuntia</taxon>
    </lineage>
</organism>
<dbReference type="AlphaFoldDB" id="A0A7C8YVC5"/>
<feature type="region of interest" description="Disordered" evidence="1">
    <location>
        <begin position="49"/>
        <end position="80"/>
    </location>
</feature>
<feature type="compositionally biased region" description="Low complexity" evidence="1">
    <location>
        <begin position="63"/>
        <end position="75"/>
    </location>
</feature>
<evidence type="ECO:0000313" key="2">
    <source>
        <dbReference type="EMBL" id="MBA4627031.1"/>
    </source>
</evidence>
<evidence type="ECO:0000256" key="1">
    <source>
        <dbReference type="SAM" id="MobiDB-lite"/>
    </source>
</evidence>
<feature type="compositionally biased region" description="Low complexity" evidence="1">
    <location>
        <begin position="113"/>
        <end position="128"/>
    </location>
</feature>
<proteinExistence type="predicted"/>
<feature type="region of interest" description="Disordered" evidence="1">
    <location>
        <begin position="108"/>
        <end position="135"/>
    </location>
</feature>
<dbReference type="EMBL" id="GISG01059750">
    <property type="protein sequence ID" value="MBA4627031.1"/>
    <property type="molecule type" value="Transcribed_RNA"/>
</dbReference>
<reference evidence="2" key="1">
    <citation type="journal article" date="2013" name="J. Plant Res.">
        <title>Effect of fungi and light on seed germination of three Opuntia species from semiarid lands of central Mexico.</title>
        <authorList>
            <person name="Delgado-Sanchez P."/>
            <person name="Jimenez-Bremont J.F."/>
            <person name="Guerrero-Gonzalez Mde L."/>
            <person name="Flores J."/>
        </authorList>
    </citation>
    <scope>NUCLEOTIDE SEQUENCE</scope>
    <source>
        <tissue evidence="2">Cladode</tissue>
    </source>
</reference>
<sequence>MRDVQFFKQFNVAWIFSWEYRLQHFLPHPYPLSLVRILHNLHLFEKAKAPATPSNKDVKQEKSSSSSTKNKSRGLSQKERDLLEYLKDDPSMKQIVLQKILNKQINSDDETVSSAASSSPPKPWAAQSCSCRSEH</sequence>
<reference evidence="2" key="2">
    <citation type="submission" date="2020-07" db="EMBL/GenBank/DDBJ databases">
        <authorList>
            <person name="Vera ALvarez R."/>
            <person name="Arias-Moreno D.M."/>
            <person name="Jimenez-Jacinto V."/>
            <person name="Jimenez-Bremont J.F."/>
            <person name="Swaminathan K."/>
            <person name="Moose S.P."/>
            <person name="Guerrero-Gonzalez M.L."/>
            <person name="Marino-Ramirez L."/>
            <person name="Landsman D."/>
            <person name="Rodriguez-Kessler M."/>
            <person name="Delgado-Sanchez P."/>
        </authorList>
    </citation>
    <scope>NUCLEOTIDE SEQUENCE</scope>
    <source>
        <tissue evidence="2">Cladode</tissue>
    </source>
</reference>